<dbReference type="PANTHER" id="PTHR37042">
    <property type="entry name" value="OUTER MEMBRANE PROTEIN RV1973"/>
    <property type="match status" value="1"/>
</dbReference>
<keyword evidence="4" id="KW-1133">Transmembrane helix</keyword>
<evidence type="ECO:0000256" key="3">
    <source>
        <dbReference type="SAM" id="MobiDB-lite"/>
    </source>
</evidence>
<organism evidence="5 6">
    <name type="scientific">Gordonia polyisoprenivorans</name>
    <dbReference type="NCBI Taxonomy" id="84595"/>
    <lineage>
        <taxon>Bacteria</taxon>
        <taxon>Bacillati</taxon>
        <taxon>Actinomycetota</taxon>
        <taxon>Actinomycetes</taxon>
        <taxon>Mycobacteriales</taxon>
        <taxon>Gordoniaceae</taxon>
        <taxon>Gordonia</taxon>
    </lineage>
</organism>
<proteinExistence type="predicted"/>
<feature type="region of interest" description="Disordered" evidence="3">
    <location>
        <begin position="1"/>
        <end position="20"/>
    </location>
</feature>
<dbReference type="Proteomes" id="UP000563898">
    <property type="component" value="Unassembled WGS sequence"/>
</dbReference>
<gene>
    <name evidence="5" type="ORF">HGA05_02880</name>
</gene>
<dbReference type="GO" id="GO:0016020">
    <property type="term" value="C:membrane"/>
    <property type="evidence" value="ECO:0007669"/>
    <property type="project" value="UniProtKB-SubCell"/>
</dbReference>
<evidence type="ECO:0000256" key="4">
    <source>
        <dbReference type="SAM" id="Phobius"/>
    </source>
</evidence>
<feature type="transmembrane region" description="Helical" evidence="4">
    <location>
        <begin position="39"/>
        <end position="62"/>
    </location>
</feature>
<comment type="subcellular location">
    <subcellularLocation>
        <location evidence="1">Membrane</location>
    </subcellularLocation>
</comment>
<dbReference type="PANTHER" id="PTHR37042:SF4">
    <property type="entry name" value="OUTER MEMBRANE PROTEIN RV1973"/>
    <property type="match status" value="1"/>
</dbReference>
<evidence type="ECO:0000256" key="2">
    <source>
        <dbReference type="ARBA" id="ARBA00023136"/>
    </source>
</evidence>
<comment type="caution">
    <text evidence="5">The sequence shown here is derived from an EMBL/GenBank/DDBJ whole genome shotgun (WGS) entry which is preliminary data.</text>
</comment>
<accession>A0A846WGA8</accession>
<keyword evidence="2 4" id="KW-0472">Membrane</keyword>
<evidence type="ECO:0008006" key="7">
    <source>
        <dbReference type="Google" id="ProtNLM"/>
    </source>
</evidence>
<evidence type="ECO:0000313" key="6">
    <source>
        <dbReference type="Proteomes" id="UP000563898"/>
    </source>
</evidence>
<feature type="compositionally biased region" description="Polar residues" evidence="3">
    <location>
        <begin position="1"/>
        <end position="12"/>
    </location>
</feature>
<evidence type="ECO:0000313" key="5">
    <source>
        <dbReference type="EMBL" id="NKY00518.1"/>
    </source>
</evidence>
<sequence length="196" mass="20958">MATAVSAVTTPRTDIDPEDDDLEVEAQAPPAVPTRRRKAWAAVMAVCLVLAIGGGTWAGLLYHQHRDVAAVAQRDDLILATTRQMVANLVTLRYSSADADVRRIQAGTTGDFRNQFADTTGSFAAVLKQGQVDSTGAATSVALINADDQHATAIAAVTSTVKNSEAPQGQQRVYRMKVDLTNQDGKWLVSNMEFVS</sequence>
<reference evidence="5 6" key="1">
    <citation type="submission" date="2020-04" db="EMBL/GenBank/DDBJ databases">
        <title>MicrobeNet Type strains.</title>
        <authorList>
            <person name="Nicholson A.C."/>
        </authorList>
    </citation>
    <scope>NUCLEOTIDE SEQUENCE [LARGE SCALE GENOMIC DNA]</scope>
    <source>
        <strain evidence="5 6">ATCC BAA-14</strain>
    </source>
</reference>
<name>A0A846WGA8_9ACTN</name>
<dbReference type="EMBL" id="JAAXPC010000001">
    <property type="protein sequence ID" value="NKY00518.1"/>
    <property type="molecule type" value="Genomic_DNA"/>
</dbReference>
<protein>
    <recommendedName>
        <fullName evidence="7">Mce-associated membrane protein</fullName>
    </recommendedName>
</protein>
<evidence type="ECO:0000256" key="1">
    <source>
        <dbReference type="ARBA" id="ARBA00004370"/>
    </source>
</evidence>
<dbReference type="AlphaFoldDB" id="A0A846WGA8"/>
<keyword evidence="4" id="KW-0812">Transmembrane</keyword>
<dbReference type="RefSeq" id="WP_006370820.1">
    <property type="nucleotide sequence ID" value="NZ_JAAXPC010000001.1"/>
</dbReference>